<dbReference type="Proteomes" id="UP000011058">
    <property type="component" value="Chromosome"/>
</dbReference>
<sequence>MRLHYLFLFLLCAVAVAIRIVNLDAHGIGGDEKNSFFVSQFVPMGGANQHEVFFNKAKPYFTPAEFWKEKGIADFYDAGARIDNGSSAAHALLLHYWTNWFGVGDGTLRALSVLFSVLLIPLIFVFVRSVFNSPNLALGVAALATIEPLYVGWSQVVRTYTMTFFFCLLATYLFFRILKAEEARQRPVGLYVAYGLCAFLCLMCHYSVFTLFALHGLIVLLFVRNLRTWVGLALAMVIPTLGMLWWLKAGGGQYAFRFIEDSKNVYNEMAAKNPQVGYLAPTTPFNAIIQLVPIAINHFLPINGFFDVLEGKRNWLILAAATVGILGIYRFVRSERIKQGAILGVLVVAGLLYSKTRLQFTCFTAGLLLLAVLIDDTMRQRGERRRAYWAMWLLGMVPLAFLLVYAVQDQNTFRIQHKYVGYSMAFALVLVALALRALWTYPAWVKYPMAVLLLCQLGFVANTIRHVWEDRSPRYLLYANPRIANPYRSIAQTIERQYVAGDTIVYPSYKGDDADYTVSPSFYPIIDAQLVNFYLPKTATYWQRVDQHEPNKVLLKKADGRQQVLFDFKGATYRY</sequence>
<feature type="transmembrane region" description="Helical" evidence="8">
    <location>
        <begin position="159"/>
        <end position="178"/>
    </location>
</feature>
<feature type="transmembrane region" description="Helical" evidence="8">
    <location>
        <begin position="190"/>
        <end position="223"/>
    </location>
</feature>
<dbReference type="GO" id="GO:0016763">
    <property type="term" value="F:pentosyltransferase activity"/>
    <property type="evidence" value="ECO:0007669"/>
    <property type="project" value="TreeGrafter"/>
</dbReference>
<keyword evidence="4" id="KW-0808">Transferase</keyword>
<evidence type="ECO:0000256" key="4">
    <source>
        <dbReference type="ARBA" id="ARBA00022679"/>
    </source>
</evidence>
<organism evidence="9 10">
    <name type="scientific">Fibrella aestuarina BUZ 2</name>
    <dbReference type="NCBI Taxonomy" id="1166018"/>
    <lineage>
        <taxon>Bacteria</taxon>
        <taxon>Pseudomonadati</taxon>
        <taxon>Bacteroidota</taxon>
        <taxon>Cytophagia</taxon>
        <taxon>Cytophagales</taxon>
        <taxon>Spirosomataceae</taxon>
        <taxon>Fibrella</taxon>
    </lineage>
</organism>
<protein>
    <submittedName>
        <fullName evidence="9">Membrane protein-like protein</fullName>
    </submittedName>
</protein>
<evidence type="ECO:0000256" key="8">
    <source>
        <dbReference type="SAM" id="Phobius"/>
    </source>
</evidence>
<dbReference type="PANTHER" id="PTHR33908">
    <property type="entry name" value="MANNOSYLTRANSFERASE YKCB-RELATED"/>
    <property type="match status" value="1"/>
</dbReference>
<feature type="transmembrane region" description="Helical" evidence="8">
    <location>
        <begin position="419"/>
        <end position="439"/>
    </location>
</feature>
<dbReference type="eggNOG" id="COG5305">
    <property type="taxonomic scope" value="Bacteria"/>
</dbReference>
<feature type="transmembrane region" description="Helical" evidence="8">
    <location>
        <begin position="315"/>
        <end position="331"/>
    </location>
</feature>
<evidence type="ECO:0000256" key="3">
    <source>
        <dbReference type="ARBA" id="ARBA00022676"/>
    </source>
</evidence>
<keyword evidence="10" id="KW-1185">Reference proteome</keyword>
<dbReference type="GO" id="GO:0009103">
    <property type="term" value="P:lipopolysaccharide biosynthetic process"/>
    <property type="evidence" value="ECO:0007669"/>
    <property type="project" value="UniProtKB-ARBA"/>
</dbReference>
<name>I0KAN3_9BACT</name>
<comment type="subcellular location">
    <subcellularLocation>
        <location evidence="1">Cell membrane</location>
        <topology evidence="1">Multi-pass membrane protein</topology>
    </subcellularLocation>
</comment>
<dbReference type="STRING" id="1166018.FAES_3177"/>
<dbReference type="InterPro" id="IPR050297">
    <property type="entry name" value="LipidA_mod_glycosyltrf_83"/>
</dbReference>
<reference evidence="9 10" key="1">
    <citation type="journal article" date="2012" name="J. Bacteriol.">
        <title>Genome Sequence of Fibrella aestuarina BUZ 2T, a Filamentous Marine Bacterium.</title>
        <authorList>
            <person name="Filippini M."/>
            <person name="Qi W."/>
            <person name="Blom J."/>
            <person name="Goesmann A."/>
            <person name="Smits T.H."/>
            <person name="Bagheri H.C."/>
        </authorList>
    </citation>
    <scope>NUCLEOTIDE SEQUENCE [LARGE SCALE GENOMIC DNA]</scope>
    <source>
        <strain evidence="10">BUZ 2T</strain>
    </source>
</reference>
<evidence type="ECO:0000256" key="5">
    <source>
        <dbReference type="ARBA" id="ARBA00022692"/>
    </source>
</evidence>
<keyword evidence="2" id="KW-1003">Cell membrane</keyword>
<dbReference type="RefSeq" id="WP_015332285.1">
    <property type="nucleotide sequence ID" value="NC_020054.1"/>
</dbReference>
<dbReference type="PANTHER" id="PTHR33908:SF11">
    <property type="entry name" value="MEMBRANE PROTEIN"/>
    <property type="match status" value="1"/>
</dbReference>
<keyword evidence="7 8" id="KW-0472">Membrane</keyword>
<keyword evidence="3" id="KW-0328">Glycosyltransferase</keyword>
<evidence type="ECO:0000256" key="1">
    <source>
        <dbReference type="ARBA" id="ARBA00004651"/>
    </source>
</evidence>
<dbReference type="AlphaFoldDB" id="I0KAN3"/>
<proteinExistence type="predicted"/>
<dbReference type="PATRIC" id="fig|1166018.3.peg.4948"/>
<feature type="transmembrane region" description="Helical" evidence="8">
    <location>
        <begin position="107"/>
        <end position="127"/>
    </location>
</feature>
<dbReference type="KEGG" id="fae:FAES_3177"/>
<dbReference type="OrthoDB" id="1467253at2"/>
<feature type="transmembrane region" description="Helical" evidence="8">
    <location>
        <begin position="386"/>
        <end position="407"/>
    </location>
</feature>
<accession>I0KAN3</accession>
<feature type="transmembrane region" description="Helical" evidence="8">
    <location>
        <begin position="229"/>
        <end position="247"/>
    </location>
</feature>
<evidence type="ECO:0000256" key="2">
    <source>
        <dbReference type="ARBA" id="ARBA00022475"/>
    </source>
</evidence>
<gene>
    <name evidence="9" type="ORF">FAES_3177</name>
</gene>
<evidence type="ECO:0000313" key="10">
    <source>
        <dbReference type="Proteomes" id="UP000011058"/>
    </source>
</evidence>
<dbReference type="EMBL" id="HE796683">
    <property type="protein sequence ID" value="CCH01186.1"/>
    <property type="molecule type" value="Genomic_DNA"/>
</dbReference>
<keyword evidence="6 8" id="KW-1133">Transmembrane helix</keyword>
<evidence type="ECO:0000256" key="7">
    <source>
        <dbReference type="ARBA" id="ARBA00023136"/>
    </source>
</evidence>
<feature type="transmembrane region" description="Helical" evidence="8">
    <location>
        <begin position="134"/>
        <end position="153"/>
    </location>
</feature>
<dbReference type="HOGENOM" id="CLU_505026_0_0_10"/>
<evidence type="ECO:0000256" key="6">
    <source>
        <dbReference type="ARBA" id="ARBA00022989"/>
    </source>
</evidence>
<evidence type="ECO:0000313" key="9">
    <source>
        <dbReference type="EMBL" id="CCH01186.1"/>
    </source>
</evidence>
<dbReference type="GO" id="GO:0005886">
    <property type="term" value="C:plasma membrane"/>
    <property type="evidence" value="ECO:0007669"/>
    <property type="project" value="UniProtKB-SubCell"/>
</dbReference>
<keyword evidence="5 8" id="KW-0812">Transmembrane</keyword>